<dbReference type="PRINTS" id="PR01254">
    <property type="entry name" value="PGNDSYNTHASE"/>
</dbReference>
<dbReference type="Proteomes" id="UP000261520">
    <property type="component" value="Unplaced"/>
</dbReference>
<evidence type="ECO:0000259" key="3">
    <source>
        <dbReference type="Pfam" id="PF00061"/>
    </source>
</evidence>
<dbReference type="InterPro" id="IPR012674">
    <property type="entry name" value="Calycin"/>
</dbReference>
<reference evidence="4" key="2">
    <citation type="submission" date="2025-09" db="UniProtKB">
        <authorList>
            <consortium name="Ensembl"/>
        </authorList>
    </citation>
    <scope>IDENTIFICATION</scope>
</reference>
<dbReference type="PANTHER" id="PTHR11430:SF139">
    <property type="entry name" value="LIPOCALIN-15 PRECURSOR-RELATED"/>
    <property type="match status" value="1"/>
</dbReference>
<name>A0A3B3ZZ25_9GOBI</name>
<dbReference type="GO" id="GO:0036094">
    <property type="term" value="F:small molecule binding"/>
    <property type="evidence" value="ECO:0007669"/>
    <property type="project" value="InterPro"/>
</dbReference>
<dbReference type="Pfam" id="PF00061">
    <property type="entry name" value="Lipocalin"/>
    <property type="match status" value="1"/>
</dbReference>
<dbReference type="Ensembl" id="ENSPMGT00000010301.1">
    <property type="protein sequence ID" value="ENSPMGP00000009659.1"/>
    <property type="gene ID" value="ENSPMGG00000008001.1"/>
</dbReference>
<dbReference type="PROSITE" id="PS51257">
    <property type="entry name" value="PROKAR_LIPOPROTEIN"/>
    <property type="match status" value="1"/>
</dbReference>
<organism evidence="4 5">
    <name type="scientific">Periophthalmus magnuspinnatus</name>
    <dbReference type="NCBI Taxonomy" id="409849"/>
    <lineage>
        <taxon>Eukaryota</taxon>
        <taxon>Metazoa</taxon>
        <taxon>Chordata</taxon>
        <taxon>Craniata</taxon>
        <taxon>Vertebrata</taxon>
        <taxon>Euteleostomi</taxon>
        <taxon>Actinopterygii</taxon>
        <taxon>Neopterygii</taxon>
        <taxon>Teleostei</taxon>
        <taxon>Neoteleostei</taxon>
        <taxon>Acanthomorphata</taxon>
        <taxon>Gobiaria</taxon>
        <taxon>Gobiiformes</taxon>
        <taxon>Gobioidei</taxon>
        <taxon>Gobiidae</taxon>
        <taxon>Oxudercinae</taxon>
        <taxon>Periophthalmus</taxon>
    </lineage>
</organism>
<feature type="chain" id="PRO_5017347966" description="Lipocalin/cytosolic fatty-acid binding domain-containing protein" evidence="2">
    <location>
        <begin position="26"/>
        <end position="185"/>
    </location>
</feature>
<dbReference type="Gene3D" id="2.40.128.20">
    <property type="match status" value="1"/>
</dbReference>
<sequence length="185" mass="20495">MENMLLKMLGVLLCALAACAEIAPAADFDLAKMAGKWYTVGFATNAEWCVNHRDTMKMGSTIMTPTETGNLKSDGSCWRATHVAKKTDTPGRFIFHSHVWNDDNDMRIVEVVYDNYALAHTIKTKNGVQLVLNKLYSRTTQASNDLQQKFRQFSLDTGVLAENILILPPNVCPVSNSFTRPAPGP</sequence>
<keyword evidence="2" id="KW-0732">Signal</keyword>
<dbReference type="PANTHER" id="PTHR11430">
    <property type="entry name" value="LIPOCALIN"/>
    <property type="match status" value="1"/>
</dbReference>
<dbReference type="PRINTS" id="PR00179">
    <property type="entry name" value="LIPOCALIN"/>
</dbReference>
<accession>A0A3B3ZZ25</accession>
<protein>
    <recommendedName>
        <fullName evidence="3">Lipocalin/cytosolic fatty-acid binding domain-containing protein</fullName>
    </recommendedName>
</protein>
<comment type="similarity">
    <text evidence="1">Belongs to the calycin superfamily. Lipocalin family.</text>
</comment>
<dbReference type="AlphaFoldDB" id="A0A3B3ZZ25"/>
<evidence type="ECO:0000313" key="4">
    <source>
        <dbReference type="Ensembl" id="ENSPMGP00000009659.1"/>
    </source>
</evidence>
<feature type="signal peptide" evidence="2">
    <location>
        <begin position="1"/>
        <end position="25"/>
    </location>
</feature>
<dbReference type="InterPro" id="IPR002345">
    <property type="entry name" value="Lipocalin"/>
</dbReference>
<evidence type="ECO:0000256" key="1">
    <source>
        <dbReference type="ARBA" id="ARBA00006889"/>
    </source>
</evidence>
<feature type="domain" description="Lipocalin/cytosolic fatty-acid binding" evidence="3">
    <location>
        <begin position="34"/>
        <end position="168"/>
    </location>
</feature>
<evidence type="ECO:0000313" key="5">
    <source>
        <dbReference type="Proteomes" id="UP000261520"/>
    </source>
</evidence>
<proteinExistence type="inferred from homology"/>
<dbReference type="STRING" id="409849.ENSPMGP00000009659"/>
<keyword evidence="5" id="KW-1185">Reference proteome</keyword>
<dbReference type="InterPro" id="IPR000566">
    <property type="entry name" value="Lipocln_cytosolic_FA-bd_dom"/>
</dbReference>
<dbReference type="SUPFAM" id="SSF50814">
    <property type="entry name" value="Lipocalins"/>
    <property type="match status" value="1"/>
</dbReference>
<reference evidence="4" key="1">
    <citation type="submission" date="2025-08" db="UniProtKB">
        <authorList>
            <consortium name="Ensembl"/>
        </authorList>
    </citation>
    <scope>IDENTIFICATION</scope>
</reference>
<evidence type="ECO:0000256" key="2">
    <source>
        <dbReference type="SAM" id="SignalP"/>
    </source>
</evidence>